<evidence type="ECO:0000313" key="15">
    <source>
        <dbReference type="EMBL" id="SHN30438.1"/>
    </source>
</evidence>
<keyword evidence="16" id="KW-1185">Reference proteome</keyword>
<evidence type="ECO:0000256" key="12">
    <source>
        <dbReference type="NCBIfam" id="TIGR00036"/>
    </source>
</evidence>
<reference evidence="15 16" key="1">
    <citation type="submission" date="2016-11" db="EMBL/GenBank/DDBJ databases">
        <authorList>
            <person name="Jaros S."/>
            <person name="Januszkiewicz K."/>
            <person name="Wedrychowicz H."/>
        </authorList>
    </citation>
    <scope>NUCLEOTIDE SEQUENCE [LARGE SCALE GENOMIC DNA]</scope>
    <source>
        <strain evidence="15 16">CGMCC 1.6102</strain>
    </source>
</reference>
<evidence type="ECO:0000256" key="1">
    <source>
        <dbReference type="ARBA" id="ARBA00006642"/>
    </source>
</evidence>
<evidence type="ECO:0000256" key="11">
    <source>
        <dbReference type="ARBA" id="ARBA00049396"/>
    </source>
</evidence>
<keyword evidence="6" id="KW-0520">NAD</keyword>
<dbReference type="Proteomes" id="UP000184513">
    <property type="component" value="Unassembled WGS sequence"/>
</dbReference>
<dbReference type="InterPro" id="IPR000846">
    <property type="entry name" value="DapB_N"/>
</dbReference>
<proteinExistence type="inferred from homology"/>
<dbReference type="NCBIfam" id="TIGR00036">
    <property type="entry name" value="dapB"/>
    <property type="match status" value="1"/>
</dbReference>
<evidence type="ECO:0000313" key="16">
    <source>
        <dbReference type="Proteomes" id="UP000184513"/>
    </source>
</evidence>
<keyword evidence="4" id="KW-0220">Diaminopimelate biosynthesis</keyword>
<comment type="catalytic activity">
    <reaction evidence="11">
        <text>(S)-2,3,4,5-tetrahydrodipicolinate + NAD(+) + H2O = (2S,4S)-4-hydroxy-2,3,4,5-tetrahydrodipicolinate + NADH + H(+)</text>
        <dbReference type="Rhea" id="RHEA:35323"/>
        <dbReference type="ChEBI" id="CHEBI:15377"/>
        <dbReference type="ChEBI" id="CHEBI:15378"/>
        <dbReference type="ChEBI" id="CHEBI:16845"/>
        <dbReference type="ChEBI" id="CHEBI:57540"/>
        <dbReference type="ChEBI" id="CHEBI:57945"/>
        <dbReference type="ChEBI" id="CHEBI:67139"/>
        <dbReference type="EC" id="1.17.1.8"/>
    </reaction>
</comment>
<sequence length="240" mass="26563">MNILILGYGKMGKIITRIAEERGHQIVAKINIENVADLEKLDTSQIDVAIEFSQPDAAVGNMEWCLKKGVPVVVGTTGWLDQKEQVSALCRLNNGTLFHASNFSIGVNIFFKVNAYLARMMQDQKGYRASIEEIHHTEKKDAPSGTAISLAEGLIESNANYKKWELQEGKPVAENTLAVSSKRIDPAPGTHIVRYRSEIDDITIQHEAHSREGFALGAVKVAEWLPGKKGILSMNDFLDF</sequence>
<comment type="pathway">
    <text evidence="8">Amino-acid biosynthesis; L-lysine biosynthesis via DAP pathway; (S)-tetrahydrodipicolinate from L-aspartate: step 4/4.</text>
</comment>
<dbReference type="Gene3D" id="3.40.50.720">
    <property type="entry name" value="NAD(P)-binding Rossmann-like Domain"/>
    <property type="match status" value="1"/>
</dbReference>
<dbReference type="SUPFAM" id="SSF51735">
    <property type="entry name" value="NAD(P)-binding Rossmann-fold domains"/>
    <property type="match status" value="1"/>
</dbReference>
<organism evidence="15 16">
    <name type="scientific">Cyclobacterium lianum</name>
    <dbReference type="NCBI Taxonomy" id="388280"/>
    <lineage>
        <taxon>Bacteria</taxon>
        <taxon>Pseudomonadati</taxon>
        <taxon>Bacteroidota</taxon>
        <taxon>Cytophagia</taxon>
        <taxon>Cytophagales</taxon>
        <taxon>Cyclobacteriaceae</taxon>
        <taxon>Cyclobacterium</taxon>
    </lineage>
</organism>
<dbReference type="InterPro" id="IPR036291">
    <property type="entry name" value="NAD(P)-bd_dom_sf"/>
</dbReference>
<gene>
    <name evidence="15" type="ORF">SAMN04488057_11838</name>
</gene>
<evidence type="ECO:0000256" key="3">
    <source>
        <dbReference type="ARBA" id="ARBA00022857"/>
    </source>
</evidence>
<keyword evidence="7" id="KW-0457">Lysine biosynthesis</keyword>
<dbReference type="Gene3D" id="3.30.360.10">
    <property type="entry name" value="Dihydrodipicolinate Reductase, domain 2"/>
    <property type="match status" value="1"/>
</dbReference>
<comment type="catalytic activity">
    <reaction evidence="10">
        <text>(S)-2,3,4,5-tetrahydrodipicolinate + NADP(+) + H2O = (2S,4S)-4-hydroxy-2,3,4,5-tetrahydrodipicolinate + NADPH + H(+)</text>
        <dbReference type="Rhea" id="RHEA:35331"/>
        <dbReference type="ChEBI" id="CHEBI:15377"/>
        <dbReference type="ChEBI" id="CHEBI:15378"/>
        <dbReference type="ChEBI" id="CHEBI:16845"/>
        <dbReference type="ChEBI" id="CHEBI:57783"/>
        <dbReference type="ChEBI" id="CHEBI:58349"/>
        <dbReference type="ChEBI" id="CHEBI:67139"/>
        <dbReference type="EC" id="1.17.1.8"/>
    </reaction>
</comment>
<evidence type="ECO:0000256" key="5">
    <source>
        <dbReference type="ARBA" id="ARBA00023002"/>
    </source>
</evidence>
<evidence type="ECO:0000256" key="4">
    <source>
        <dbReference type="ARBA" id="ARBA00022915"/>
    </source>
</evidence>
<dbReference type="SUPFAM" id="SSF55347">
    <property type="entry name" value="Glyceraldehyde-3-phosphate dehydrogenase-like, C-terminal domain"/>
    <property type="match status" value="1"/>
</dbReference>
<dbReference type="GO" id="GO:0019877">
    <property type="term" value="P:diaminopimelate biosynthetic process"/>
    <property type="evidence" value="ECO:0007669"/>
    <property type="project" value="UniProtKB-KW"/>
</dbReference>
<dbReference type="InterPro" id="IPR022663">
    <property type="entry name" value="DapB_C"/>
</dbReference>
<dbReference type="GO" id="GO:0005829">
    <property type="term" value="C:cytosol"/>
    <property type="evidence" value="ECO:0007669"/>
    <property type="project" value="TreeGrafter"/>
</dbReference>
<feature type="domain" description="Dihydrodipicolinate reductase C-terminal" evidence="14">
    <location>
        <begin position="106"/>
        <end position="238"/>
    </location>
</feature>
<dbReference type="PANTHER" id="PTHR20836">
    <property type="entry name" value="DIHYDRODIPICOLINATE REDUCTASE"/>
    <property type="match status" value="1"/>
</dbReference>
<dbReference type="EC" id="1.17.1.8" evidence="9 12"/>
<protein>
    <recommendedName>
        <fullName evidence="9 12">4-hydroxy-tetrahydrodipicolinate reductase</fullName>
        <ecNumber evidence="9 12">1.17.1.8</ecNumber>
    </recommendedName>
</protein>
<evidence type="ECO:0000256" key="8">
    <source>
        <dbReference type="ARBA" id="ARBA00037922"/>
    </source>
</evidence>
<keyword evidence="5" id="KW-0560">Oxidoreductase</keyword>
<dbReference type="PANTHER" id="PTHR20836:SF0">
    <property type="entry name" value="4-HYDROXY-TETRAHYDRODIPICOLINATE REDUCTASE 1, CHLOROPLASTIC-RELATED"/>
    <property type="match status" value="1"/>
</dbReference>
<keyword evidence="3" id="KW-0521">NADP</keyword>
<name>A0A1M7QHC8_9BACT</name>
<dbReference type="AlphaFoldDB" id="A0A1M7QHC8"/>
<dbReference type="GO" id="GO:0009089">
    <property type="term" value="P:lysine biosynthetic process via diaminopimelate"/>
    <property type="evidence" value="ECO:0007669"/>
    <property type="project" value="UniProtKB-UniRule"/>
</dbReference>
<evidence type="ECO:0000256" key="6">
    <source>
        <dbReference type="ARBA" id="ARBA00023027"/>
    </source>
</evidence>
<accession>A0A1M7QHC8</accession>
<dbReference type="InterPro" id="IPR023940">
    <property type="entry name" value="DHDPR_bac"/>
</dbReference>
<dbReference type="EMBL" id="FRCY01000018">
    <property type="protein sequence ID" value="SHN30438.1"/>
    <property type="molecule type" value="Genomic_DNA"/>
</dbReference>
<feature type="domain" description="Dihydrodipicolinate reductase N-terminal" evidence="13">
    <location>
        <begin position="1"/>
        <end position="103"/>
    </location>
</feature>
<dbReference type="PIRSF" id="PIRSF000161">
    <property type="entry name" value="DHPR"/>
    <property type="match status" value="1"/>
</dbReference>
<evidence type="ECO:0000256" key="9">
    <source>
        <dbReference type="ARBA" id="ARBA00038983"/>
    </source>
</evidence>
<dbReference type="CDD" id="cd02274">
    <property type="entry name" value="DHDPR_N"/>
    <property type="match status" value="1"/>
</dbReference>
<evidence type="ECO:0000259" key="13">
    <source>
        <dbReference type="Pfam" id="PF01113"/>
    </source>
</evidence>
<dbReference type="GO" id="GO:0008839">
    <property type="term" value="F:4-hydroxy-tetrahydrodipicolinate reductase"/>
    <property type="evidence" value="ECO:0007669"/>
    <property type="project" value="UniProtKB-UniRule"/>
</dbReference>
<dbReference type="OrthoDB" id="9790352at2"/>
<evidence type="ECO:0000256" key="2">
    <source>
        <dbReference type="ARBA" id="ARBA00022605"/>
    </source>
</evidence>
<comment type="similarity">
    <text evidence="1">Belongs to the DapB family.</text>
</comment>
<dbReference type="STRING" id="388280.SAMN04488057_11838"/>
<evidence type="ECO:0000256" key="7">
    <source>
        <dbReference type="ARBA" id="ARBA00023154"/>
    </source>
</evidence>
<evidence type="ECO:0000259" key="14">
    <source>
        <dbReference type="Pfam" id="PF05173"/>
    </source>
</evidence>
<dbReference type="Pfam" id="PF01113">
    <property type="entry name" value="DapB_N"/>
    <property type="match status" value="1"/>
</dbReference>
<evidence type="ECO:0000256" key="10">
    <source>
        <dbReference type="ARBA" id="ARBA00049080"/>
    </source>
</evidence>
<keyword evidence="2" id="KW-0028">Amino-acid biosynthesis</keyword>
<dbReference type="RefSeq" id="WP_073097454.1">
    <property type="nucleotide sequence ID" value="NZ_FRCY01000018.1"/>
</dbReference>
<dbReference type="Pfam" id="PF05173">
    <property type="entry name" value="DapB_C"/>
    <property type="match status" value="1"/>
</dbReference>